<dbReference type="GO" id="GO:0004672">
    <property type="term" value="F:protein kinase activity"/>
    <property type="evidence" value="ECO:0007669"/>
    <property type="project" value="InterPro"/>
</dbReference>
<reference evidence="2 3" key="1">
    <citation type="submission" date="2020-08" db="EMBL/GenBank/DDBJ databases">
        <title>Whole genome shotgun sequence of Actinocatenispora thailandica NBRC 105041.</title>
        <authorList>
            <person name="Komaki H."/>
            <person name="Tamura T."/>
        </authorList>
    </citation>
    <scope>NUCLEOTIDE SEQUENCE [LARGE SCALE GENOMIC DNA]</scope>
    <source>
        <strain evidence="2 3">NBRC 105041</strain>
    </source>
</reference>
<evidence type="ECO:0000259" key="1">
    <source>
        <dbReference type="Pfam" id="PF01636"/>
    </source>
</evidence>
<dbReference type="InterPro" id="IPR011009">
    <property type="entry name" value="Kinase-like_dom_sf"/>
</dbReference>
<dbReference type="Proteomes" id="UP000611640">
    <property type="component" value="Chromosome"/>
</dbReference>
<dbReference type="KEGG" id="atl:Athai_59000"/>
<sequence length="298" mass="32644">MAGMAVPRLNAERLVGQLNAEKSIGLTLLGLAEQGESGGAGYVRWPDGRPGVLTVASGTPDRLLQTGRILDLMRSVDIPVPRYQLVTAVDGHTVVVQERLPGQPARRITGGTIEAVEDLTRRFTGLLAEHPETANPDLHLRIGGRILCRHDSLAGYDDRSRRLLAQIRALGEMHGDRMTGDDVVHLDLTPGNILVDASGEITGVVDWHGYNGLARGDRRFGLVTLRFDLAWGIALDPQYPRVDPAAIRRLDRALDAIPPSALHRYWAHMGLRMVDWTIRHHGPADIDHQLAFAAARLP</sequence>
<dbReference type="InterPro" id="IPR008266">
    <property type="entry name" value="Tyr_kinase_AS"/>
</dbReference>
<gene>
    <name evidence="2" type="ORF">Athai_59000</name>
</gene>
<dbReference type="Gene3D" id="3.90.1200.10">
    <property type="match status" value="1"/>
</dbReference>
<dbReference type="AlphaFoldDB" id="A0A7R7DV34"/>
<dbReference type="EMBL" id="AP023355">
    <property type="protein sequence ID" value="BCJ38397.1"/>
    <property type="molecule type" value="Genomic_DNA"/>
</dbReference>
<dbReference type="SUPFAM" id="SSF56112">
    <property type="entry name" value="Protein kinase-like (PK-like)"/>
    <property type="match status" value="1"/>
</dbReference>
<proteinExistence type="predicted"/>
<name>A0A7R7DV34_9ACTN</name>
<feature type="domain" description="Aminoglycoside phosphotransferase" evidence="1">
    <location>
        <begin position="43"/>
        <end position="207"/>
    </location>
</feature>
<accession>A0A7R7DV34</accession>
<evidence type="ECO:0000313" key="2">
    <source>
        <dbReference type="EMBL" id="BCJ38397.1"/>
    </source>
</evidence>
<evidence type="ECO:0000313" key="3">
    <source>
        <dbReference type="Proteomes" id="UP000611640"/>
    </source>
</evidence>
<dbReference type="Pfam" id="PF01636">
    <property type="entry name" value="APH"/>
    <property type="match status" value="1"/>
</dbReference>
<dbReference type="PROSITE" id="PS00109">
    <property type="entry name" value="PROTEIN_KINASE_TYR"/>
    <property type="match status" value="1"/>
</dbReference>
<organism evidence="2 3">
    <name type="scientific">Actinocatenispora thailandica</name>
    <dbReference type="NCBI Taxonomy" id="227318"/>
    <lineage>
        <taxon>Bacteria</taxon>
        <taxon>Bacillati</taxon>
        <taxon>Actinomycetota</taxon>
        <taxon>Actinomycetes</taxon>
        <taxon>Micromonosporales</taxon>
        <taxon>Micromonosporaceae</taxon>
        <taxon>Actinocatenispora</taxon>
    </lineage>
</organism>
<keyword evidence="3" id="KW-1185">Reference proteome</keyword>
<protein>
    <recommendedName>
        <fullName evidence="1">Aminoglycoside phosphotransferase domain-containing protein</fullName>
    </recommendedName>
</protein>
<dbReference type="InterPro" id="IPR002575">
    <property type="entry name" value="Aminoglycoside_PTrfase"/>
</dbReference>